<dbReference type="VEuPathDB" id="FungiDB:CAGL0M00770g"/>
<protein>
    <submittedName>
        <fullName evidence="3">Sir3</fullName>
    </submittedName>
</protein>
<dbReference type="Gene3D" id="3.40.50.300">
    <property type="entry name" value="P-loop containing nucleotide triphosphate hydrolases"/>
    <property type="match status" value="1"/>
</dbReference>
<dbReference type="AlphaFoldDB" id="M9YUE0"/>
<name>M9YUE0_CANGB</name>
<dbReference type="EMBL" id="KC146845">
    <property type="protein sequence ID" value="AGK26806.2"/>
    <property type="molecule type" value="Genomic_DNA"/>
</dbReference>
<feature type="compositionally biased region" description="Low complexity" evidence="1">
    <location>
        <begin position="301"/>
        <end position="312"/>
    </location>
</feature>
<dbReference type="GO" id="GO:0005694">
    <property type="term" value="C:chromosome"/>
    <property type="evidence" value="ECO:0007669"/>
    <property type="project" value="UniProtKB-ARBA"/>
</dbReference>
<evidence type="ECO:0000256" key="1">
    <source>
        <dbReference type="SAM" id="MobiDB-lite"/>
    </source>
</evidence>
<feature type="compositionally biased region" description="Polar residues" evidence="1">
    <location>
        <begin position="233"/>
        <end position="243"/>
    </location>
</feature>
<dbReference type="VEuPathDB" id="FungiDB:GVI51_M00671"/>
<dbReference type="SMART" id="SM00439">
    <property type="entry name" value="BAH"/>
    <property type="match status" value="1"/>
</dbReference>
<dbReference type="VEuPathDB" id="FungiDB:B1J91_M00770g"/>
<feature type="compositionally biased region" description="Polar residues" evidence="1">
    <location>
        <begin position="425"/>
        <end position="442"/>
    </location>
</feature>
<dbReference type="GO" id="GO:0003682">
    <property type="term" value="F:chromatin binding"/>
    <property type="evidence" value="ECO:0007669"/>
    <property type="project" value="InterPro"/>
</dbReference>
<reference evidence="3" key="1">
    <citation type="journal article" date="2013" name="Mycopathologia">
        <title>Sir3 Polymorphisms in Candida glabrata clinical isolates.</title>
        <authorList>
            <person name="Martinez-Jimenez V."/>
            <person name="Ramirez-Zavaleta C.Y."/>
            <person name="Orta-Zavalza E."/>
            <person name="Diaz de Leon G."/>
            <person name="Gutierrez-Escobedo G."/>
            <person name="Ponce de Leon A."/>
            <person name="Sifuentes-Osornio J."/>
            <person name="Bobadilla Del Valle M."/>
            <person name="De Las Penas A."/>
            <person name="Castano I."/>
        </authorList>
    </citation>
    <scope>NUCLEOTIDE SEQUENCE</scope>
    <source>
        <strain evidence="3">MC2</strain>
    </source>
</reference>
<dbReference type="CDD" id="cd04720">
    <property type="entry name" value="BAH_Orc1p_Yeast"/>
    <property type="match status" value="1"/>
</dbReference>
<feature type="region of interest" description="Disordered" evidence="1">
    <location>
        <begin position="421"/>
        <end position="446"/>
    </location>
</feature>
<dbReference type="VEuPathDB" id="FungiDB:GWK60_M00671"/>
<reference evidence="3" key="2">
    <citation type="submission" date="2017-10" db="EMBL/GenBank/DDBJ databases">
        <authorList>
            <person name="Banno H."/>
            <person name="Chua N.-H."/>
        </authorList>
    </citation>
    <scope>NUCLEOTIDE SEQUENCE</scope>
    <source>
        <strain evidence="3">MC2</strain>
    </source>
</reference>
<dbReference type="InterPro" id="IPR027417">
    <property type="entry name" value="P-loop_NTPase"/>
</dbReference>
<evidence type="ECO:0000259" key="2">
    <source>
        <dbReference type="PROSITE" id="PS51038"/>
    </source>
</evidence>
<sequence>MAELIKDLEGWQIIIKDQDGNVMDERDRKVRRKRNVSTDLFIFREKDALTFGRGQNVVVHDEVSDSYAVYLIHEIRQNTLNHALEILCFTYLRWFELEPRDYYKEFKPEYLSMTNQQITEKFLEEIDRDEIYLTAEITPIWLKDFIDIAEVYNAKKWAQVRQSVNKERNFLVRYVCEPVAENFVPVDIDNIMDQMRKRSARDFETMLKNLTVNGFVHSSSKKRQKIKAEDTDNTVTKKNLLHNQKQKEPESHELKYQKVQLEDSPQPHHKKPQSRIDDHYSVVSDMPHGRIVNTGVKPTTKKSSTSSQTQTDHTQKRKLQSDGGKSGPSNMKSTVGNGSSNDNIQKKRKTEDSSKTPSNLHTTMTGVSRSTGVTSDAGKVVDKEIIKNPTSVPSQGGNRTKGNDMSKKEPYSKAIAAANQLKAGRTNQKSNQTAKKPSTTSSNEREEKIPAYLSGRFQPSEVIDSVQSGTLNDLMTQVRKRGGVSEALKYKAKNHVDGTGQDLYATAKSFTSNLRRTLLGSENSAQSQQQNASDIEKRKPYNVIDDFKNNSSAKILEHVKRGNTVSELLCHQPIDKTPEKSNDEKLKPLLTALSDLTTNKQFVQLRNIVGLTAQSKNSGSIFEKLRKCTTSESLIQCMSDSITSDIILSMRNKEFVTIYGSLFNAIINGRNKSLYLTGDDEYTIKYVFNKVAHELLLSATFEEIPQFKLASVPSSYDNFYQGLWQNISGDILSDTEAANALDSYFSVMQPVQRFPILIYIENMDEFFNNSETIYKDLINWFLNPLSKITLICNGTVVNNEIGNPLKDIFLHVNFPSVSEEQDCSVANISKVINQINSSYFYFNADLQAATFCEFYKHYTKNWQKINFRINEPEVGISVKNIQNALTLKGFDSIINVHKHIYQCLRNVVNRYIDSTAKKTTVDIQANQLSVSAGSANTHYDLMEPLYGRIMSSLAELTFVDKLVLFCTVLCRLRKSSVEKIDLNEVYNVIVDVLHHNCGNSPMISNLLLTYSTIKNRNDKGSAIKLFLSSLMWLDVFTRLYRTGFVTLHVDQEDRNQIKVALAGFEVDSILAELKRDSSMSWIQSCLTE</sequence>
<feature type="compositionally biased region" description="Polar residues" evidence="1">
    <location>
        <begin position="327"/>
        <end position="343"/>
    </location>
</feature>
<dbReference type="SUPFAM" id="SSF82061">
    <property type="entry name" value="BAH domain"/>
    <property type="match status" value="1"/>
</dbReference>
<evidence type="ECO:0000313" key="3">
    <source>
        <dbReference type="EMBL" id="AGK26806.2"/>
    </source>
</evidence>
<feature type="compositionally biased region" description="Basic and acidic residues" evidence="1">
    <location>
        <begin position="245"/>
        <end position="256"/>
    </location>
</feature>
<feature type="compositionally biased region" description="Polar residues" evidence="1">
    <location>
        <begin position="355"/>
        <end position="374"/>
    </location>
</feature>
<dbReference type="Gene3D" id="2.30.30.490">
    <property type="match status" value="1"/>
</dbReference>
<accession>M9YUE0</accession>
<dbReference type="InterPro" id="IPR001025">
    <property type="entry name" value="BAH_dom"/>
</dbReference>
<feature type="domain" description="BAH" evidence="2">
    <location>
        <begin position="49"/>
        <end position="187"/>
    </location>
</feature>
<feature type="compositionally biased region" description="Polar residues" evidence="1">
    <location>
        <begin position="388"/>
        <end position="400"/>
    </location>
</feature>
<gene>
    <name evidence="3" type="primary">SIR3</name>
</gene>
<dbReference type="Pfam" id="PF01426">
    <property type="entry name" value="BAH"/>
    <property type="match status" value="1"/>
</dbReference>
<dbReference type="InterPro" id="IPR043151">
    <property type="entry name" value="BAH_sf"/>
</dbReference>
<dbReference type="PROSITE" id="PS51038">
    <property type="entry name" value="BAH"/>
    <property type="match status" value="1"/>
</dbReference>
<feature type="region of interest" description="Disordered" evidence="1">
    <location>
        <begin position="218"/>
        <end position="409"/>
    </location>
</feature>
<proteinExistence type="predicted"/>
<organism evidence="3">
    <name type="scientific">Candida glabrata</name>
    <name type="common">Yeast</name>
    <name type="synonym">Torulopsis glabrata</name>
    <dbReference type="NCBI Taxonomy" id="5478"/>
    <lineage>
        <taxon>Eukaryota</taxon>
        <taxon>Fungi</taxon>
        <taxon>Dikarya</taxon>
        <taxon>Ascomycota</taxon>
        <taxon>Saccharomycotina</taxon>
        <taxon>Saccharomycetes</taxon>
        <taxon>Saccharomycetales</taxon>
        <taxon>Saccharomycetaceae</taxon>
        <taxon>Nakaseomyces</taxon>
    </lineage>
</organism>